<dbReference type="PROSITE" id="PS50005">
    <property type="entry name" value="TPR"/>
    <property type="match status" value="1"/>
</dbReference>
<dbReference type="Gene3D" id="1.25.40.10">
    <property type="entry name" value="Tetratricopeptide repeat domain"/>
    <property type="match status" value="2"/>
</dbReference>
<evidence type="ECO:0000256" key="3">
    <source>
        <dbReference type="PROSITE-ProRule" id="PRU00339"/>
    </source>
</evidence>
<dbReference type="InterPro" id="IPR035897">
    <property type="entry name" value="Toll_tir_struct_dom_sf"/>
</dbReference>
<organism evidence="5 6">
    <name type="scientific">Candidatus Scalindua japonica</name>
    <dbReference type="NCBI Taxonomy" id="1284222"/>
    <lineage>
        <taxon>Bacteria</taxon>
        <taxon>Pseudomonadati</taxon>
        <taxon>Planctomycetota</taxon>
        <taxon>Candidatus Brocadiia</taxon>
        <taxon>Candidatus Brocadiales</taxon>
        <taxon>Candidatus Scalinduaceae</taxon>
        <taxon>Candidatus Scalindua</taxon>
    </lineage>
</organism>
<dbReference type="OrthoDB" id="261744at2"/>
<dbReference type="Pfam" id="PF13676">
    <property type="entry name" value="TIR_2"/>
    <property type="match status" value="1"/>
</dbReference>
<keyword evidence="1" id="KW-0677">Repeat</keyword>
<feature type="domain" description="TIR" evidence="4">
    <location>
        <begin position="2"/>
        <end position="161"/>
    </location>
</feature>
<dbReference type="Pfam" id="PF13181">
    <property type="entry name" value="TPR_8"/>
    <property type="match status" value="1"/>
</dbReference>
<gene>
    <name evidence="5" type="ORF">SCALIN_C13_0099</name>
</gene>
<comment type="caution">
    <text evidence="5">The sequence shown here is derived from an EMBL/GenBank/DDBJ whole genome shotgun (WGS) entry which is preliminary data.</text>
</comment>
<dbReference type="GO" id="GO:0007165">
    <property type="term" value="P:signal transduction"/>
    <property type="evidence" value="ECO:0007669"/>
    <property type="project" value="InterPro"/>
</dbReference>
<dbReference type="InterPro" id="IPR000157">
    <property type="entry name" value="TIR_dom"/>
</dbReference>
<dbReference type="EMBL" id="BAOS01000013">
    <property type="protein sequence ID" value="GAX60587.1"/>
    <property type="molecule type" value="Genomic_DNA"/>
</dbReference>
<dbReference type="InterPro" id="IPR019734">
    <property type="entry name" value="TPR_rpt"/>
</dbReference>
<evidence type="ECO:0000313" key="5">
    <source>
        <dbReference type="EMBL" id="GAX60587.1"/>
    </source>
</evidence>
<dbReference type="SUPFAM" id="SSF52200">
    <property type="entry name" value="Toll/Interleukin receptor TIR domain"/>
    <property type="match status" value="1"/>
</dbReference>
<keyword evidence="2 3" id="KW-0802">TPR repeat</keyword>
<reference evidence="5 6" key="1">
    <citation type="journal article" date="2017" name="Environ. Microbiol. Rep.">
        <title>Genetic diversity of marine anaerobic ammonium-oxidizing bacteria as revealed by genomic and proteomic analyses of 'Candidatus Scalindua japonica'.</title>
        <authorList>
            <person name="Oshiki M."/>
            <person name="Mizuto K."/>
            <person name="Kimura Z."/>
            <person name="Kindaichi T."/>
            <person name="Satoh H."/>
            <person name="Okabe S."/>
        </authorList>
    </citation>
    <scope>NUCLEOTIDE SEQUENCE [LARGE SCALE GENOMIC DNA]</scope>
    <source>
        <strain evidence="6">husup-a2</strain>
    </source>
</reference>
<feature type="repeat" description="TPR" evidence="3">
    <location>
        <begin position="505"/>
        <end position="538"/>
    </location>
</feature>
<dbReference type="Proteomes" id="UP000218542">
    <property type="component" value="Unassembled WGS sequence"/>
</dbReference>
<evidence type="ECO:0000256" key="2">
    <source>
        <dbReference type="ARBA" id="ARBA00022803"/>
    </source>
</evidence>
<protein>
    <recommendedName>
        <fullName evidence="4">TIR domain-containing protein</fullName>
    </recommendedName>
</protein>
<evidence type="ECO:0000259" key="4">
    <source>
        <dbReference type="PROSITE" id="PS50104"/>
    </source>
</evidence>
<sequence length="755" mass="84210">MKNNHIFISHGAKYNELLITLRKGIEDQGLKSDVVPHEETSSDELNPDTKKAIEQAGAFIAVIGPDTINSPQVLKETKYALEVNGKQGDDYKVIPLLLAGVQSAELNKHFGNEPFGTQIQIGPGGINATISQIVALFNKSLTDKRESTLFAGIENTLKRLSPGIREKIKPLGVFQGGGSISNIANVLKLSDTERDLLVSELLEMNLAKPMPYGFLHFHPSLCPFLLSELDETVLDKSRGRWSECLRQLSEFLYKQQSEDSKLADELTLMELPNLTKSLEYVQEQEVPEVTLDRATLLEQLIAHLDKPDILEKVKTIQEEEKRKSSEWNPSRFETLRVQVEKYLEAGNLPQALSVSQVMLDKCLKAGDQSYDGADHDTAEAYALLGRVLRIGGASENALQAINEAIKRFEQIAERKNSDAAGILVSASLAKKGECLLDLSRLDESAAAFEECIRIAGKFNSKKHAAIGKGQLGTVRLSQERYEDAIKSHDEAREIFEDLGDMNMVAVTYQQMGAVHEEIGQFEEAEQAFQKSLAISEQQNNLLDQAKNLGRLGSHYSKMGRSDEAVTFLQRSAEKYVEINNKADEGRVRGNLSITLIALKRYKEARQEIQRAIECFKPYGHSVEPWRAWDKLRDIELADGNQDAAAQAREQAIQLYLAFRRDGGEDQNPGARLCTLFDDAMLQQPTEEVKKHLDEVAKDPKIPVQGKLLISKLQSILTGSREKGLASDPDLDYIDAAEILFLLEKLEIRQKKEAEG</sequence>
<evidence type="ECO:0000313" key="6">
    <source>
        <dbReference type="Proteomes" id="UP000218542"/>
    </source>
</evidence>
<dbReference type="PROSITE" id="PS50104">
    <property type="entry name" value="TIR"/>
    <property type="match status" value="1"/>
</dbReference>
<dbReference type="AlphaFoldDB" id="A0A286TXI6"/>
<proteinExistence type="predicted"/>
<dbReference type="PANTHER" id="PTHR45641">
    <property type="entry name" value="TETRATRICOPEPTIDE REPEAT PROTEIN (AFU_ORTHOLOGUE AFUA_6G03870)"/>
    <property type="match status" value="1"/>
</dbReference>
<dbReference type="Pfam" id="PF13424">
    <property type="entry name" value="TPR_12"/>
    <property type="match status" value="2"/>
</dbReference>
<accession>A0A286TXI6</accession>
<dbReference type="Gene3D" id="3.40.50.10140">
    <property type="entry name" value="Toll/interleukin-1 receptor homology (TIR) domain"/>
    <property type="match status" value="1"/>
</dbReference>
<dbReference type="SMART" id="SM00028">
    <property type="entry name" value="TPR"/>
    <property type="match status" value="6"/>
</dbReference>
<name>A0A286TXI6_9BACT</name>
<evidence type="ECO:0000256" key="1">
    <source>
        <dbReference type="ARBA" id="ARBA00022737"/>
    </source>
</evidence>
<keyword evidence="6" id="KW-1185">Reference proteome</keyword>
<dbReference type="InterPro" id="IPR011990">
    <property type="entry name" value="TPR-like_helical_dom_sf"/>
</dbReference>
<dbReference type="RefSeq" id="WP_096893985.1">
    <property type="nucleotide sequence ID" value="NZ_BAOS01000013.1"/>
</dbReference>
<dbReference type="SUPFAM" id="SSF48452">
    <property type="entry name" value="TPR-like"/>
    <property type="match status" value="3"/>
</dbReference>